<dbReference type="EMBL" id="CM000833">
    <property type="protein sequence ID" value="EET04184.1"/>
    <property type="molecule type" value="Genomic_DNA"/>
</dbReference>
<dbReference type="AlphaFoldDB" id="A0A0E1VVM3"/>
<protein>
    <submittedName>
        <fullName evidence="2">Uncharacterized protein</fullName>
    </submittedName>
</protein>
<sequence length="84" mass="8757">MAMSSKANGRAQPIPPAPAPAVRRPAAAARPFDLRNPGGDPASRFDAPRGARLARCRRAALSITLAFRLAKPNQAISISISTPA</sequence>
<evidence type="ECO:0000256" key="1">
    <source>
        <dbReference type="SAM" id="MobiDB-lite"/>
    </source>
</evidence>
<dbReference type="HOGENOM" id="CLU_2491867_0_0_4"/>
<feature type="compositionally biased region" description="Low complexity" evidence="1">
    <location>
        <begin position="20"/>
        <end position="31"/>
    </location>
</feature>
<reference evidence="2" key="1">
    <citation type="submission" date="2009-05" db="EMBL/GenBank/DDBJ databases">
        <authorList>
            <person name="Harkins D.M."/>
            <person name="DeShazer D."/>
            <person name="Woods D.E."/>
            <person name="Brinkac L.M."/>
            <person name="Brown K.A."/>
            <person name="Hung G.C."/>
            <person name="Tuanyok A."/>
            <person name="Zhang B."/>
            <person name="Nierman W.C."/>
        </authorList>
    </citation>
    <scope>NUCLEOTIDE SEQUENCE [LARGE SCALE GENOMIC DNA]</scope>
    <source>
        <strain evidence="2">1710a</strain>
    </source>
</reference>
<feature type="region of interest" description="Disordered" evidence="1">
    <location>
        <begin position="1"/>
        <end position="50"/>
    </location>
</feature>
<proteinExistence type="predicted"/>
<name>A0A0E1VVM3_BURPE</name>
<dbReference type="Proteomes" id="UP000001812">
    <property type="component" value="Chromosome II"/>
</dbReference>
<dbReference type="RefSeq" id="WP_004525214.1">
    <property type="nucleotide sequence ID" value="NZ_CM000833.1"/>
</dbReference>
<accession>A0A0E1VVM3</accession>
<organism evidence="2">
    <name type="scientific">Burkholderia pseudomallei 1710a</name>
    <dbReference type="NCBI Taxonomy" id="320371"/>
    <lineage>
        <taxon>Bacteria</taxon>
        <taxon>Pseudomonadati</taxon>
        <taxon>Pseudomonadota</taxon>
        <taxon>Betaproteobacteria</taxon>
        <taxon>Burkholderiales</taxon>
        <taxon>Burkholderiaceae</taxon>
        <taxon>Burkholderia</taxon>
        <taxon>pseudomallei group</taxon>
    </lineage>
</organism>
<gene>
    <name evidence="2" type="ORF">BURPS1710A_A1540</name>
</gene>
<evidence type="ECO:0000313" key="2">
    <source>
        <dbReference type="EMBL" id="EET04184.1"/>
    </source>
</evidence>